<dbReference type="PANTHER" id="PTHR39430">
    <property type="entry name" value="MEMBRANE-ASSOCIATED PROTEASE-RELATED"/>
    <property type="match status" value="1"/>
</dbReference>
<evidence type="ECO:0000313" key="3">
    <source>
        <dbReference type="EMBL" id="RCW92804.1"/>
    </source>
</evidence>
<feature type="transmembrane region" description="Helical" evidence="1">
    <location>
        <begin position="21"/>
        <end position="42"/>
    </location>
</feature>
<dbReference type="OrthoDB" id="2806188at2"/>
<keyword evidence="1" id="KW-1133">Transmembrane helix</keyword>
<reference evidence="3 4" key="1">
    <citation type="submission" date="2018-07" db="EMBL/GenBank/DDBJ databases">
        <title>Genomic Encyclopedia of Type Strains, Phase III (KMG-III): the genomes of soil and plant-associated and newly described type strains.</title>
        <authorList>
            <person name="Whitman W."/>
        </authorList>
    </citation>
    <scope>NUCLEOTIDE SEQUENCE [LARGE SCALE GENOMIC DNA]</scope>
    <source>
        <strain evidence="3 4">CECT 7958</strain>
    </source>
</reference>
<dbReference type="RefSeq" id="WP_114309631.1">
    <property type="nucleotide sequence ID" value="NZ_QPJO01000002.1"/>
</dbReference>
<organism evidence="3 4">
    <name type="scientific">Winogradskyella arenosi</name>
    <dbReference type="NCBI Taxonomy" id="533325"/>
    <lineage>
        <taxon>Bacteria</taxon>
        <taxon>Pseudomonadati</taxon>
        <taxon>Bacteroidota</taxon>
        <taxon>Flavobacteriia</taxon>
        <taxon>Flavobacteriales</taxon>
        <taxon>Flavobacteriaceae</taxon>
        <taxon>Winogradskyella</taxon>
    </lineage>
</organism>
<dbReference type="Proteomes" id="UP000253436">
    <property type="component" value="Unassembled WGS sequence"/>
</dbReference>
<dbReference type="EMBL" id="QPJO01000002">
    <property type="protein sequence ID" value="RCW92804.1"/>
    <property type="molecule type" value="Genomic_DNA"/>
</dbReference>
<protein>
    <recommendedName>
        <fullName evidence="2">CAAX prenyl protease 2/Lysostaphin resistance protein A-like domain-containing protein</fullName>
    </recommendedName>
</protein>
<keyword evidence="1" id="KW-0472">Membrane</keyword>
<dbReference type="PANTHER" id="PTHR39430:SF1">
    <property type="entry name" value="PROTEASE"/>
    <property type="match status" value="1"/>
</dbReference>
<dbReference type="GO" id="GO:0004175">
    <property type="term" value="F:endopeptidase activity"/>
    <property type="evidence" value="ECO:0007669"/>
    <property type="project" value="UniProtKB-ARBA"/>
</dbReference>
<feature type="transmembrane region" description="Helical" evidence="1">
    <location>
        <begin position="110"/>
        <end position="132"/>
    </location>
</feature>
<dbReference type="InterPro" id="IPR003675">
    <property type="entry name" value="Rce1/LyrA-like_dom"/>
</dbReference>
<dbReference type="GO" id="GO:0080120">
    <property type="term" value="P:CAAX-box protein maturation"/>
    <property type="evidence" value="ECO:0007669"/>
    <property type="project" value="UniProtKB-ARBA"/>
</dbReference>
<feature type="transmembrane region" description="Helical" evidence="1">
    <location>
        <begin position="144"/>
        <end position="162"/>
    </location>
</feature>
<evidence type="ECO:0000256" key="1">
    <source>
        <dbReference type="SAM" id="Phobius"/>
    </source>
</evidence>
<feature type="transmembrane region" description="Helical" evidence="1">
    <location>
        <begin position="206"/>
        <end position="226"/>
    </location>
</feature>
<dbReference type="AlphaFoldDB" id="A0A368ZH17"/>
<feature type="transmembrane region" description="Helical" evidence="1">
    <location>
        <begin position="233"/>
        <end position="251"/>
    </location>
</feature>
<proteinExistence type="predicted"/>
<feature type="transmembrane region" description="Helical" evidence="1">
    <location>
        <begin position="67"/>
        <end position="90"/>
    </location>
</feature>
<feature type="transmembrane region" description="Helical" evidence="1">
    <location>
        <begin position="183"/>
        <end position="200"/>
    </location>
</feature>
<keyword evidence="4" id="KW-1185">Reference proteome</keyword>
<feature type="domain" description="CAAX prenyl protease 2/Lysostaphin resistance protein A-like" evidence="2">
    <location>
        <begin position="145"/>
        <end position="244"/>
    </location>
</feature>
<keyword evidence="1" id="KW-0812">Transmembrane</keyword>
<sequence>MGYIEQAYNVLHEWWRYLIGLILIFVFWQIIGMIPLLIFIGIEVVNGADLAMATDVTQMAKLLGNNVFLFLMLLSFAIGLVGIIVSAKVIHKQSFLKLTTSRSKIDWKRVGFIFVIWGIFSIGSTFLSYYLAPEDYVYNLDVQPFIILCLIAFIFMPLQTSFEEYLLRGYLMQGFGVLLKNRLAPLIITSVIFGLLHGLNPEVDKLGPIIMVFYIGTGLLLGIMTLMDEGLELALGFHAANNIFVALLVTSEWSALQTDALLTSVADPKEMAFSEIVAPVLIVYPILLLILSKKYGWSNWKEKLTGKVQVPAKEDYKIIE</sequence>
<feature type="transmembrane region" description="Helical" evidence="1">
    <location>
        <begin position="271"/>
        <end position="291"/>
    </location>
</feature>
<dbReference type="Pfam" id="PF02517">
    <property type="entry name" value="Rce1-like"/>
    <property type="match status" value="1"/>
</dbReference>
<evidence type="ECO:0000313" key="4">
    <source>
        <dbReference type="Proteomes" id="UP000253436"/>
    </source>
</evidence>
<evidence type="ECO:0000259" key="2">
    <source>
        <dbReference type="Pfam" id="PF02517"/>
    </source>
</evidence>
<gene>
    <name evidence="3" type="ORF">DFQ08_102840</name>
</gene>
<name>A0A368ZH17_9FLAO</name>
<comment type="caution">
    <text evidence="3">The sequence shown here is derived from an EMBL/GenBank/DDBJ whole genome shotgun (WGS) entry which is preliminary data.</text>
</comment>
<accession>A0A368ZH17</accession>